<dbReference type="Proteomes" id="UP000321049">
    <property type="component" value="Unassembled WGS sequence"/>
</dbReference>
<dbReference type="AlphaFoldDB" id="A0A511JKL2"/>
<evidence type="ECO:0000313" key="2">
    <source>
        <dbReference type="EMBL" id="GEL98552.1"/>
    </source>
</evidence>
<keyword evidence="1" id="KW-1133">Transmembrane helix</keyword>
<evidence type="ECO:0000256" key="1">
    <source>
        <dbReference type="SAM" id="Phobius"/>
    </source>
</evidence>
<protein>
    <submittedName>
        <fullName evidence="2">Uncharacterized protein</fullName>
    </submittedName>
</protein>
<keyword evidence="1" id="KW-0472">Membrane</keyword>
<keyword evidence="1" id="KW-0812">Transmembrane</keyword>
<feature type="transmembrane region" description="Helical" evidence="1">
    <location>
        <begin position="64"/>
        <end position="84"/>
    </location>
</feature>
<name>A0A511JKL2_9CELL</name>
<feature type="transmembrane region" description="Helical" evidence="1">
    <location>
        <begin position="38"/>
        <end position="57"/>
    </location>
</feature>
<reference evidence="2 3" key="1">
    <citation type="submission" date="2019-07" db="EMBL/GenBank/DDBJ databases">
        <title>Whole genome shotgun sequence of Cellulomonas terrae NBRC 100819.</title>
        <authorList>
            <person name="Hosoyama A."/>
            <person name="Uohara A."/>
            <person name="Ohji S."/>
            <person name="Ichikawa N."/>
        </authorList>
    </citation>
    <scope>NUCLEOTIDE SEQUENCE [LARGE SCALE GENOMIC DNA]</scope>
    <source>
        <strain evidence="2 3">NBRC 100819</strain>
    </source>
</reference>
<gene>
    <name evidence="2" type="ORF">CTE05_20990</name>
</gene>
<feature type="transmembrane region" description="Helical" evidence="1">
    <location>
        <begin position="127"/>
        <end position="149"/>
    </location>
</feature>
<sequence length="214" mass="21876">MPTPASGPLRLARGAVVAVVTIALAALAHVLAGGSLPPFVVVVALTAIVLAAAVVLTGRRLGPVGAVALLGAGQLAVHSSFSLFTSMACMPGPMDQASMFGHQHHPGMVMQSQTACTAVDPAVVQPLLGAAPMLVLHVVATVVAALVIVGADRALWWLAAWLRPLVGGPAPVVVVPRPALPTPAEVPWSGHAWWRDVVPLRGPPAWQSPTVPPR</sequence>
<feature type="transmembrane region" description="Helical" evidence="1">
    <location>
        <begin position="12"/>
        <end position="32"/>
    </location>
</feature>
<evidence type="ECO:0000313" key="3">
    <source>
        <dbReference type="Proteomes" id="UP000321049"/>
    </source>
</evidence>
<comment type="caution">
    <text evidence="2">The sequence shown here is derived from an EMBL/GenBank/DDBJ whole genome shotgun (WGS) entry which is preliminary data.</text>
</comment>
<organism evidence="2 3">
    <name type="scientific">Cellulomonas terrae</name>
    <dbReference type="NCBI Taxonomy" id="311234"/>
    <lineage>
        <taxon>Bacteria</taxon>
        <taxon>Bacillati</taxon>
        <taxon>Actinomycetota</taxon>
        <taxon>Actinomycetes</taxon>
        <taxon>Micrococcales</taxon>
        <taxon>Cellulomonadaceae</taxon>
        <taxon>Cellulomonas</taxon>
    </lineage>
</organism>
<dbReference type="RefSeq" id="WP_186814824.1">
    <property type="nucleotide sequence ID" value="NZ_BJWH01000009.1"/>
</dbReference>
<proteinExistence type="predicted"/>
<keyword evidence="3" id="KW-1185">Reference proteome</keyword>
<accession>A0A511JKL2</accession>
<dbReference type="EMBL" id="BJWH01000009">
    <property type="protein sequence ID" value="GEL98552.1"/>
    <property type="molecule type" value="Genomic_DNA"/>
</dbReference>